<evidence type="ECO:0000313" key="2">
    <source>
        <dbReference type="Proteomes" id="UP000256708"/>
    </source>
</evidence>
<name>A0A3D8L164_9BACT</name>
<reference evidence="2" key="1">
    <citation type="submission" date="2018-08" db="EMBL/GenBank/DDBJ databases">
        <authorList>
            <person name="Liu Z.-W."/>
            <person name="Du Z.-J."/>
        </authorList>
    </citation>
    <scope>NUCLEOTIDE SEQUENCE [LARGE SCALE GENOMIC DNA]</scope>
    <source>
        <strain evidence="2">H4X</strain>
    </source>
</reference>
<dbReference type="AlphaFoldDB" id="A0A3D8L164"/>
<dbReference type="EMBL" id="QRGR01000045">
    <property type="protein sequence ID" value="RDV11113.1"/>
    <property type="molecule type" value="Genomic_DNA"/>
</dbReference>
<proteinExistence type="predicted"/>
<organism evidence="1 2">
    <name type="scientific">Pontibacter diazotrophicus</name>
    <dbReference type="NCBI Taxonomy" id="1400979"/>
    <lineage>
        <taxon>Bacteria</taxon>
        <taxon>Pseudomonadati</taxon>
        <taxon>Bacteroidota</taxon>
        <taxon>Cytophagia</taxon>
        <taxon>Cytophagales</taxon>
        <taxon>Hymenobacteraceae</taxon>
        <taxon>Pontibacter</taxon>
    </lineage>
</organism>
<comment type="caution">
    <text evidence="1">The sequence shown here is derived from an EMBL/GenBank/DDBJ whole genome shotgun (WGS) entry which is preliminary data.</text>
</comment>
<evidence type="ECO:0000313" key="1">
    <source>
        <dbReference type="EMBL" id="RDV11113.1"/>
    </source>
</evidence>
<sequence length="501" mass="56697">MVDIMVSENSFNTEHVIRLARFCVRQRFNPYKDTDAYLTDAIYVHLLQEHQELQIEGAVDFFKREDAFCASRIIARQFSQSPVQERIAACLIASSRHREIGAGLIENLKDLLENELALHPQTGLVKDVTHTIILLYAIARLGVWAEDKLNTQITLILGKGRVYRGLDIVFLTKLASLLPQNKQLATLVASLFEISLAMKDAEEKLFVHYARLWHLCEQGEGSKKEELLSAIAFIEEVQLEDFQTGAYFDDYNIPNKWRGSIYPCFLLGYAKMILNLYQTIMSEDKIQAELRDYEQLVDDNGKQAMLQSHGDQFKGNPFKVLKHKDKFRIPYAISIQNNDTLWYEDQPFRITDIKNYQINGVVVAREVSCEAVTHASPAPQTNQLFNYGGTFQNAQIQLGGSGNSQQQHITEAANTDIIIKLIDLLQELPRQELPVEVIKNLDAAKTEAAKSSPIWSKVQSGVKGALAWAFNNPDKAGTLLEKINYFISQHGHQIGSIIPLS</sequence>
<accession>A0A3D8L164</accession>
<keyword evidence="2" id="KW-1185">Reference proteome</keyword>
<protein>
    <submittedName>
        <fullName evidence="1">Uncharacterized protein</fullName>
    </submittedName>
</protein>
<dbReference type="Proteomes" id="UP000256708">
    <property type="component" value="Unassembled WGS sequence"/>
</dbReference>
<gene>
    <name evidence="1" type="ORF">DXT99_25200</name>
</gene>